<evidence type="ECO:0000313" key="2">
    <source>
        <dbReference type="Proteomes" id="UP000324853"/>
    </source>
</evidence>
<dbReference type="AlphaFoldDB" id="A0A5S4VT38"/>
<comment type="caution">
    <text evidence="1">The sequence shown here is derived from an EMBL/GenBank/DDBJ whole genome shotgun (WGS) entry which is preliminary data.</text>
</comment>
<organism evidence="1 2">
    <name type="scientific">Bradyrhizobium cytisi</name>
    <dbReference type="NCBI Taxonomy" id="515489"/>
    <lineage>
        <taxon>Bacteria</taxon>
        <taxon>Pseudomonadati</taxon>
        <taxon>Pseudomonadota</taxon>
        <taxon>Alphaproteobacteria</taxon>
        <taxon>Hyphomicrobiales</taxon>
        <taxon>Nitrobacteraceae</taxon>
        <taxon>Bradyrhizobium</taxon>
    </lineage>
</organism>
<dbReference type="Proteomes" id="UP000324853">
    <property type="component" value="Unassembled WGS sequence"/>
</dbReference>
<keyword evidence="2" id="KW-1185">Reference proteome</keyword>
<dbReference type="EMBL" id="VSSR01000146">
    <property type="protein sequence ID" value="TYL70152.1"/>
    <property type="molecule type" value="Genomic_DNA"/>
</dbReference>
<gene>
    <name evidence="1" type="ORF">FXB38_42040</name>
</gene>
<sequence length="68" mass="7735">MNLLIQDIEANELRRYARQAREAAAKASTLLRCGERPWIGLVLQGMETEELKFGENAIGRDEAWSRST</sequence>
<dbReference type="RefSeq" id="WP_148756707.1">
    <property type="nucleotide sequence ID" value="NZ_VSSR01000146.1"/>
</dbReference>
<evidence type="ECO:0000313" key="1">
    <source>
        <dbReference type="EMBL" id="TYL70152.1"/>
    </source>
</evidence>
<protein>
    <submittedName>
        <fullName evidence="1">Uncharacterized protein</fullName>
    </submittedName>
</protein>
<accession>A0A5S4VT38</accession>
<reference evidence="1 2" key="1">
    <citation type="submission" date="2019-08" db="EMBL/GenBank/DDBJ databases">
        <title>Bradyrhizobium hipponensis sp. nov., a rhizobium isolated from a Lupinus angustifolius root nodule in Tunisia.</title>
        <authorList>
            <person name="Off K."/>
            <person name="Rejili M."/>
            <person name="Mars M."/>
            <person name="Brachmann A."/>
            <person name="Marin M."/>
        </authorList>
    </citation>
    <scope>NUCLEOTIDE SEQUENCE [LARGE SCALE GENOMIC DNA]</scope>
    <source>
        <strain evidence="1 2">CTAW11</strain>
    </source>
</reference>
<name>A0A5S4VT38_9BRAD</name>
<proteinExistence type="predicted"/>